<dbReference type="InterPro" id="IPR001739">
    <property type="entry name" value="Methyl_CpG_DNA-bd"/>
</dbReference>
<dbReference type="VEuPathDB" id="VectorBase:LOC119170383"/>
<dbReference type="CDD" id="cd21181">
    <property type="entry name" value="Tudor_SETDB1_rpt2"/>
    <property type="match status" value="1"/>
</dbReference>
<name>A0A9J6DVX6_RHIMP</name>
<dbReference type="InterPro" id="IPR049012">
    <property type="entry name" value="Mutator_transp_dom"/>
</dbReference>
<evidence type="ECO:0000256" key="1">
    <source>
        <dbReference type="ARBA" id="ARBA00004123"/>
    </source>
</evidence>
<keyword evidence="12" id="KW-0539">Nucleus</keyword>
<dbReference type="GO" id="GO:0070828">
    <property type="term" value="P:heterochromatin organization"/>
    <property type="evidence" value="ECO:0007669"/>
    <property type="project" value="TreeGrafter"/>
</dbReference>
<evidence type="ECO:0000256" key="10">
    <source>
        <dbReference type="ARBA" id="ARBA00023015"/>
    </source>
</evidence>
<dbReference type="GO" id="GO:0046974">
    <property type="term" value="F:histone H3K9 methyltransferase activity"/>
    <property type="evidence" value="ECO:0007669"/>
    <property type="project" value="TreeGrafter"/>
</dbReference>
<gene>
    <name evidence="15" type="ORF">HPB51_015422</name>
</gene>
<keyword evidence="10" id="KW-0805">Transcription regulation</keyword>
<dbReference type="Pfam" id="PF18359">
    <property type="entry name" value="Tudor_5"/>
    <property type="match status" value="1"/>
</dbReference>
<dbReference type="InterPro" id="IPR041292">
    <property type="entry name" value="Tudor_4"/>
</dbReference>
<evidence type="ECO:0000256" key="3">
    <source>
        <dbReference type="ARBA" id="ARBA00022603"/>
    </source>
</evidence>
<feature type="region of interest" description="Disordered" evidence="13">
    <location>
        <begin position="534"/>
        <end position="586"/>
    </location>
</feature>
<sequence length="1480" mass="165723">MIRNVWIGCGTRFTSAAALGMCPSSLEGLSFRSPLGKPSSDPTHPDYIPTVFPYRPQQSVKRKLSGYAHVKRKRLDDMVEEQESPGNCGETMTLSVQRIVEKEVANGCHAEDVTGDGPLAAKRLRLDDSEQYLVCDCDILGTIDSVVSSFPVEHDDVWKEEVRKFSARHCNIDKLEREFIHIDIAFDKMERDLQKLKEKKSRDEIALLSPPELHFFDVFVNADRSFKKPQTTIARIPASPLTTNANAGTTNKASPSFDEIIPVGPVGKLTPAPSNLPPEGPIVRKELEISSKVLATRNFPLGVFYKARIIQIQDTKDAGSEPTYRVKYETRRTNINARALKWYHKRELAYAERSTVILPVGTRVVATYSDESVPPRHSLYAGLIAEPPKPLNKYRYLVFFDDGYAQYVDVDKVFLMCGSSPNVWEDMYRDVRDFVSKYLEKYPERPMLRLRKGQTVKTEWNGNWWMARVLTVDSSLVKMSFEADNRTEWIYRGSTRFSPLYMALSQPPQNTAATGGRVRRHNLVPVANKQHRPFVQYTRTLEDEPAENRGDDDSGEDSSKKAAMRNVARKSTTQDRKISDKDDNERNELGVLLSQAGTREVNRPDIKEGVVCKRISYKAHSCASWCVKDDDPDVHLGKNPLSIPCLLGWERAREASGESSTVAPCGRRLRNIDEIVHYLELCKSHLTVDLFCFDSLVNVFCQFVPEVVRSYLEDITYGKEQLPVSCVNSLDGGYPTFVDYSSARYPGKGVQLNLDPDFLCGCDCEDDCQDREKCSCQQLTIAATEALTTGKNPNAGYHYRRLQEPLITGIYECNSQCRCSRRCYNRVVQNGLRARLQIFKTEKRGWGIRCLDDLPQGSFICVYSGQLLNEQAANEDGNQYGDEYLAELDHIEVVEKQKEGYESDVVPASEDNSDESVDEEEAREGLSDTDYDSGCPDTPRERSSRVRKQRVPPTEDSSDSKANDDEDSTSNDEAQKVNGVRIKEDDHAESKPSSKESSPVKSDKSVDDEPWHTKSTKDIKPPDTAEHSEASDRIAMPGNAKKYRTVHAFGRRKRKGRGRKSTKSSEPLVDSDERCVDAPRPFSDGATERVASDDDDGEANSGRLRIDAKVVTNAKVEENHAREKATLDRLSSAPATARKIDFFTASCSEATAQDSDHAAPYLLMHLDILNAIMGALCCKACHGPATIVRGDRDYGLAVKVLVQCERCGEIANEWTSPRANDTKTCNPFEVNLLASRAMVATGNGQTKVNDIFATMGISHRGMHHKTFQRHLKNTLAPAATRAAESAMSECDVGEMQKAVMATYRHVTSTDECSDHSLWPAGETSWCRHNAAKAKGEPDPRHAYNLPKDVAEALLPVYTQLSERALLQRCERGKTQNSNESLHSVIWSLAPKEHHASLFAVEAAVAEAVLRFNTGNLNSATAILGEMDMNATSTGARRAREKDHRRSIVSNKKRTASLELRKLVKRRHEHRMHSDYASGAF</sequence>
<keyword evidence="3" id="KW-0489">Methyltransferase</keyword>
<evidence type="ECO:0000259" key="14">
    <source>
        <dbReference type="PROSITE" id="PS50867"/>
    </source>
</evidence>
<comment type="subcellular location">
    <subcellularLocation>
        <location evidence="1">Nucleus</location>
    </subcellularLocation>
</comment>
<dbReference type="Gene3D" id="2.170.270.10">
    <property type="entry name" value="SET domain"/>
    <property type="match status" value="1"/>
</dbReference>
<dbReference type="CDD" id="cd20382">
    <property type="entry name" value="Tudor_SETDB1_rpt1"/>
    <property type="match status" value="1"/>
</dbReference>
<evidence type="ECO:0000256" key="8">
    <source>
        <dbReference type="ARBA" id="ARBA00022833"/>
    </source>
</evidence>
<keyword evidence="16" id="KW-1185">Reference proteome</keyword>
<dbReference type="GO" id="GO:0008270">
    <property type="term" value="F:zinc ion binding"/>
    <property type="evidence" value="ECO:0007669"/>
    <property type="project" value="InterPro"/>
</dbReference>
<keyword evidence="11" id="KW-0804">Transcription</keyword>
<feature type="compositionally biased region" description="Basic and acidic residues" evidence="13">
    <location>
        <begin position="1001"/>
        <end position="1032"/>
    </location>
</feature>
<evidence type="ECO:0000256" key="5">
    <source>
        <dbReference type="ARBA" id="ARBA00022691"/>
    </source>
</evidence>
<dbReference type="Gene3D" id="2.30.30.140">
    <property type="match status" value="2"/>
</dbReference>
<feature type="region of interest" description="Disordered" evidence="13">
    <location>
        <begin position="897"/>
        <end position="1101"/>
    </location>
</feature>
<dbReference type="GO" id="GO:0005634">
    <property type="term" value="C:nucleus"/>
    <property type="evidence" value="ECO:0007669"/>
    <property type="project" value="UniProtKB-SubCell"/>
</dbReference>
<feature type="compositionally biased region" description="Basic and acidic residues" evidence="13">
    <location>
        <begin position="540"/>
        <end position="560"/>
    </location>
</feature>
<keyword evidence="4" id="KW-0808">Transferase</keyword>
<evidence type="ECO:0000256" key="4">
    <source>
        <dbReference type="ARBA" id="ARBA00022679"/>
    </source>
</evidence>
<protein>
    <recommendedName>
        <fullName evidence="14">Pre-SET domain-containing protein</fullName>
    </recommendedName>
</protein>
<dbReference type="SMART" id="SM00391">
    <property type="entry name" value="MBD"/>
    <property type="match status" value="1"/>
</dbReference>
<dbReference type="InterPro" id="IPR051516">
    <property type="entry name" value="SETDB_methyltransferase"/>
</dbReference>
<dbReference type="Proteomes" id="UP000821866">
    <property type="component" value="Unassembled WGS sequence"/>
</dbReference>
<evidence type="ECO:0000256" key="13">
    <source>
        <dbReference type="SAM" id="MobiDB-lite"/>
    </source>
</evidence>
<dbReference type="PANTHER" id="PTHR46024">
    <property type="entry name" value="HISTONE-LYSINE N-METHYLTRANSFERASE EGGLESS"/>
    <property type="match status" value="1"/>
</dbReference>
<dbReference type="SUPFAM" id="SSF54171">
    <property type="entry name" value="DNA-binding domain"/>
    <property type="match status" value="1"/>
</dbReference>
<evidence type="ECO:0000256" key="7">
    <source>
        <dbReference type="ARBA" id="ARBA00022737"/>
    </source>
</evidence>
<keyword evidence="2" id="KW-0678">Repressor</keyword>
<dbReference type="GO" id="GO:0003677">
    <property type="term" value="F:DNA binding"/>
    <property type="evidence" value="ECO:0007669"/>
    <property type="project" value="InterPro"/>
</dbReference>
<dbReference type="InterPro" id="IPR007728">
    <property type="entry name" value="Pre-SET_dom"/>
</dbReference>
<keyword evidence="5" id="KW-0949">S-adenosyl-L-methionine</keyword>
<dbReference type="SMART" id="SM00468">
    <property type="entry name" value="PreSET"/>
    <property type="match status" value="1"/>
</dbReference>
<evidence type="ECO:0000256" key="2">
    <source>
        <dbReference type="ARBA" id="ARBA00022491"/>
    </source>
</evidence>
<dbReference type="InterPro" id="IPR002999">
    <property type="entry name" value="Tudor"/>
</dbReference>
<organism evidence="15 16">
    <name type="scientific">Rhipicephalus microplus</name>
    <name type="common">Cattle tick</name>
    <name type="synonym">Boophilus microplus</name>
    <dbReference type="NCBI Taxonomy" id="6941"/>
    <lineage>
        <taxon>Eukaryota</taxon>
        <taxon>Metazoa</taxon>
        <taxon>Ecdysozoa</taxon>
        <taxon>Arthropoda</taxon>
        <taxon>Chelicerata</taxon>
        <taxon>Arachnida</taxon>
        <taxon>Acari</taxon>
        <taxon>Parasitiformes</taxon>
        <taxon>Ixodida</taxon>
        <taxon>Ixodoidea</taxon>
        <taxon>Ixodidae</taxon>
        <taxon>Rhipicephalinae</taxon>
        <taxon>Rhipicephalus</taxon>
        <taxon>Boophilus</taxon>
    </lineage>
</organism>
<dbReference type="VEuPathDB" id="VectorBase:LOC119168535"/>
<dbReference type="InterPro" id="IPR046341">
    <property type="entry name" value="SET_dom_sf"/>
</dbReference>
<dbReference type="EMBL" id="JABSTU010000007">
    <property type="protein sequence ID" value="KAH8026073.1"/>
    <property type="molecule type" value="Genomic_DNA"/>
</dbReference>
<proteinExistence type="predicted"/>
<dbReference type="GO" id="GO:0010629">
    <property type="term" value="P:negative regulation of gene expression"/>
    <property type="evidence" value="ECO:0007669"/>
    <property type="project" value="TreeGrafter"/>
</dbReference>
<dbReference type="Pfam" id="PF18358">
    <property type="entry name" value="Tudor_4"/>
    <property type="match status" value="1"/>
</dbReference>
<dbReference type="PROSITE" id="PS50867">
    <property type="entry name" value="PRE_SET"/>
    <property type="match status" value="1"/>
</dbReference>
<evidence type="ECO:0000256" key="11">
    <source>
        <dbReference type="ARBA" id="ARBA00023163"/>
    </source>
</evidence>
<dbReference type="SUPFAM" id="SSF82199">
    <property type="entry name" value="SET domain"/>
    <property type="match status" value="1"/>
</dbReference>
<dbReference type="SMART" id="SM00333">
    <property type="entry name" value="TUDOR"/>
    <property type="match status" value="2"/>
</dbReference>
<evidence type="ECO:0000313" key="15">
    <source>
        <dbReference type="EMBL" id="KAH8026073.1"/>
    </source>
</evidence>
<dbReference type="InterPro" id="IPR016177">
    <property type="entry name" value="DNA-bd_dom_sf"/>
</dbReference>
<reference evidence="15" key="2">
    <citation type="submission" date="2021-09" db="EMBL/GenBank/DDBJ databases">
        <authorList>
            <person name="Jia N."/>
            <person name="Wang J."/>
            <person name="Shi W."/>
            <person name="Du L."/>
            <person name="Sun Y."/>
            <person name="Zhan W."/>
            <person name="Jiang J."/>
            <person name="Wang Q."/>
            <person name="Zhang B."/>
            <person name="Ji P."/>
            <person name="Sakyi L.B."/>
            <person name="Cui X."/>
            <person name="Yuan T."/>
            <person name="Jiang B."/>
            <person name="Yang W."/>
            <person name="Lam T.T.-Y."/>
            <person name="Chang Q."/>
            <person name="Ding S."/>
            <person name="Wang X."/>
            <person name="Zhu J."/>
            <person name="Ruan X."/>
            <person name="Zhao L."/>
            <person name="Wei J."/>
            <person name="Que T."/>
            <person name="Du C."/>
            <person name="Cheng J."/>
            <person name="Dai P."/>
            <person name="Han X."/>
            <person name="Huang E."/>
            <person name="Gao Y."/>
            <person name="Liu J."/>
            <person name="Shao H."/>
            <person name="Ye R."/>
            <person name="Li L."/>
            <person name="Wei W."/>
            <person name="Wang X."/>
            <person name="Wang C."/>
            <person name="Huo Q."/>
            <person name="Li W."/>
            <person name="Guo W."/>
            <person name="Chen H."/>
            <person name="Chen S."/>
            <person name="Zhou L."/>
            <person name="Zhou L."/>
            <person name="Ni X."/>
            <person name="Tian J."/>
            <person name="Zhou Y."/>
            <person name="Sheng Y."/>
            <person name="Liu T."/>
            <person name="Pan Y."/>
            <person name="Xia L."/>
            <person name="Li J."/>
            <person name="Zhao F."/>
            <person name="Cao W."/>
        </authorList>
    </citation>
    <scope>NUCLEOTIDE SEQUENCE</scope>
    <source>
        <strain evidence="15">Rmic-2018</strain>
        <tissue evidence="15">Larvae</tissue>
    </source>
</reference>
<evidence type="ECO:0000256" key="12">
    <source>
        <dbReference type="ARBA" id="ARBA00023242"/>
    </source>
</evidence>
<keyword evidence="8" id="KW-0862">Zinc</keyword>
<keyword evidence="9" id="KW-0156">Chromatin regulator</keyword>
<dbReference type="Pfam" id="PF05033">
    <property type="entry name" value="Pre-SET"/>
    <property type="match status" value="1"/>
</dbReference>
<keyword evidence="7" id="KW-0677">Repeat</keyword>
<comment type="caution">
    <text evidence="15">The sequence shown here is derived from an EMBL/GenBank/DDBJ whole genome shotgun (WGS) entry which is preliminary data.</text>
</comment>
<dbReference type="Pfam" id="PF20700">
    <property type="entry name" value="Mutator"/>
    <property type="match status" value="1"/>
</dbReference>
<reference evidence="15" key="1">
    <citation type="journal article" date="2020" name="Cell">
        <title>Large-Scale Comparative Analyses of Tick Genomes Elucidate Their Genetic Diversity and Vector Capacities.</title>
        <authorList>
            <consortium name="Tick Genome and Microbiome Consortium (TIGMIC)"/>
            <person name="Jia N."/>
            <person name="Wang J."/>
            <person name="Shi W."/>
            <person name="Du L."/>
            <person name="Sun Y."/>
            <person name="Zhan W."/>
            <person name="Jiang J.F."/>
            <person name="Wang Q."/>
            <person name="Zhang B."/>
            <person name="Ji P."/>
            <person name="Bell-Sakyi L."/>
            <person name="Cui X.M."/>
            <person name="Yuan T.T."/>
            <person name="Jiang B.G."/>
            <person name="Yang W.F."/>
            <person name="Lam T.T."/>
            <person name="Chang Q.C."/>
            <person name="Ding S.J."/>
            <person name="Wang X.J."/>
            <person name="Zhu J.G."/>
            <person name="Ruan X.D."/>
            <person name="Zhao L."/>
            <person name="Wei J.T."/>
            <person name="Ye R.Z."/>
            <person name="Que T.C."/>
            <person name="Du C.H."/>
            <person name="Zhou Y.H."/>
            <person name="Cheng J.X."/>
            <person name="Dai P.F."/>
            <person name="Guo W.B."/>
            <person name="Han X.H."/>
            <person name="Huang E.J."/>
            <person name="Li L.F."/>
            <person name="Wei W."/>
            <person name="Gao Y.C."/>
            <person name="Liu J.Z."/>
            <person name="Shao H.Z."/>
            <person name="Wang X."/>
            <person name="Wang C.C."/>
            <person name="Yang T.C."/>
            <person name="Huo Q.B."/>
            <person name="Li W."/>
            <person name="Chen H.Y."/>
            <person name="Chen S.E."/>
            <person name="Zhou L.G."/>
            <person name="Ni X.B."/>
            <person name="Tian J.H."/>
            <person name="Sheng Y."/>
            <person name="Liu T."/>
            <person name="Pan Y.S."/>
            <person name="Xia L.Y."/>
            <person name="Li J."/>
            <person name="Zhao F."/>
            <person name="Cao W.C."/>
        </authorList>
    </citation>
    <scope>NUCLEOTIDE SEQUENCE</scope>
    <source>
        <strain evidence="15">Rmic-2018</strain>
    </source>
</reference>
<dbReference type="InterPro" id="IPR041291">
    <property type="entry name" value="TUDOR_5"/>
</dbReference>
<evidence type="ECO:0000256" key="6">
    <source>
        <dbReference type="ARBA" id="ARBA00022723"/>
    </source>
</evidence>
<dbReference type="GO" id="GO:0032259">
    <property type="term" value="P:methylation"/>
    <property type="evidence" value="ECO:0007669"/>
    <property type="project" value="UniProtKB-KW"/>
</dbReference>
<feature type="compositionally biased region" description="Basic and acidic residues" evidence="13">
    <location>
        <begin position="572"/>
        <end position="586"/>
    </location>
</feature>
<feature type="compositionally biased region" description="Basic and acidic residues" evidence="13">
    <location>
        <begin position="981"/>
        <end position="994"/>
    </location>
</feature>
<feature type="compositionally biased region" description="Acidic residues" evidence="13">
    <location>
        <begin position="911"/>
        <end position="931"/>
    </location>
</feature>
<dbReference type="PANTHER" id="PTHR46024:SF1">
    <property type="entry name" value="HISTONE-LYSINE N-METHYLTRANSFERASE EGGLESS"/>
    <property type="match status" value="1"/>
</dbReference>
<accession>A0A9J6DVX6</accession>
<evidence type="ECO:0000313" key="16">
    <source>
        <dbReference type="Proteomes" id="UP000821866"/>
    </source>
</evidence>
<feature type="domain" description="Pre-SET" evidence="14">
    <location>
        <begin position="760"/>
        <end position="831"/>
    </location>
</feature>
<feature type="compositionally biased region" description="Basic residues" evidence="13">
    <location>
        <begin position="1041"/>
        <end position="1062"/>
    </location>
</feature>
<keyword evidence="6" id="KW-0479">Metal-binding</keyword>
<evidence type="ECO:0000256" key="9">
    <source>
        <dbReference type="ARBA" id="ARBA00022853"/>
    </source>
</evidence>